<dbReference type="STRING" id="391625.PPSIR1_24114"/>
<evidence type="ECO:0000313" key="2">
    <source>
        <dbReference type="EMBL" id="EDM73881.1"/>
    </source>
</evidence>
<dbReference type="RefSeq" id="WP_006976964.1">
    <property type="nucleotide sequence ID" value="NZ_ABCS01000166.1"/>
</dbReference>
<dbReference type="eggNOG" id="COG0693">
    <property type="taxonomic scope" value="Bacteria"/>
</dbReference>
<dbReference type="InterPro" id="IPR052158">
    <property type="entry name" value="INH-QAR"/>
</dbReference>
<feature type="domain" description="DJ-1/PfpI" evidence="1">
    <location>
        <begin position="6"/>
        <end position="169"/>
    </location>
</feature>
<gene>
    <name evidence="2" type="ORF">PPSIR1_24114</name>
</gene>
<dbReference type="CDD" id="cd03139">
    <property type="entry name" value="GATase1_PfpI_2"/>
    <property type="match status" value="1"/>
</dbReference>
<name>A6GJS8_9BACT</name>
<dbReference type="OrthoDB" id="9798003at2"/>
<dbReference type="Gene3D" id="3.40.50.880">
    <property type="match status" value="1"/>
</dbReference>
<dbReference type="AlphaFoldDB" id="A6GJS8"/>
<dbReference type="PANTHER" id="PTHR43130:SF2">
    <property type="entry name" value="DJ-1_PFPI DOMAIN-CONTAINING PROTEIN"/>
    <property type="match status" value="1"/>
</dbReference>
<keyword evidence="3" id="KW-1185">Reference proteome</keyword>
<dbReference type="InterPro" id="IPR029062">
    <property type="entry name" value="Class_I_gatase-like"/>
</dbReference>
<dbReference type="SUPFAM" id="SSF52317">
    <property type="entry name" value="Class I glutamine amidotransferase-like"/>
    <property type="match status" value="1"/>
</dbReference>
<dbReference type="InterPro" id="IPR002818">
    <property type="entry name" value="DJ-1/PfpI"/>
</dbReference>
<organism evidence="2 3">
    <name type="scientific">Plesiocystis pacifica SIR-1</name>
    <dbReference type="NCBI Taxonomy" id="391625"/>
    <lineage>
        <taxon>Bacteria</taxon>
        <taxon>Pseudomonadati</taxon>
        <taxon>Myxococcota</taxon>
        <taxon>Polyangia</taxon>
        <taxon>Nannocystales</taxon>
        <taxon>Nannocystaceae</taxon>
        <taxon>Plesiocystis</taxon>
    </lineage>
</organism>
<sequence>MSEATQVAIMVYPGMTALDALGPYEVLHNHPNIDLRFVWKEVGPIVTDSQVLVIGATHAFSETRRPDVILIPGSSADTATMMADADVLAWIRSAHPHTRFTTSVCSGALILAAAGVLDGHPATTHWMVTKSLLAFGAEPRPHDRVVRSGKIITAAGVSAGIDMALSLLAELEGEQAAKISQLLIEYDPQPPFDCGHVSKADPELIAEAKRQMFAAAANPRDFVSVPTVLLRRFKDVIAKRVRGGKG</sequence>
<dbReference type="PANTHER" id="PTHR43130">
    <property type="entry name" value="ARAC-FAMILY TRANSCRIPTIONAL REGULATOR"/>
    <property type="match status" value="1"/>
</dbReference>
<reference evidence="2 3" key="1">
    <citation type="submission" date="2007-06" db="EMBL/GenBank/DDBJ databases">
        <authorList>
            <person name="Shimkets L."/>
            <person name="Ferriera S."/>
            <person name="Johnson J."/>
            <person name="Kravitz S."/>
            <person name="Beeson K."/>
            <person name="Sutton G."/>
            <person name="Rogers Y.-H."/>
            <person name="Friedman R."/>
            <person name="Frazier M."/>
            <person name="Venter J.C."/>
        </authorList>
    </citation>
    <scope>NUCLEOTIDE SEQUENCE [LARGE SCALE GENOMIC DNA]</scope>
    <source>
        <strain evidence="2 3">SIR-1</strain>
    </source>
</reference>
<dbReference type="GO" id="GO:0006355">
    <property type="term" value="P:regulation of DNA-templated transcription"/>
    <property type="evidence" value="ECO:0007669"/>
    <property type="project" value="TreeGrafter"/>
</dbReference>
<dbReference type="Proteomes" id="UP000005801">
    <property type="component" value="Unassembled WGS sequence"/>
</dbReference>
<dbReference type="Pfam" id="PF01965">
    <property type="entry name" value="DJ-1_PfpI"/>
    <property type="match status" value="1"/>
</dbReference>
<proteinExistence type="predicted"/>
<evidence type="ECO:0000313" key="3">
    <source>
        <dbReference type="Proteomes" id="UP000005801"/>
    </source>
</evidence>
<evidence type="ECO:0000259" key="1">
    <source>
        <dbReference type="Pfam" id="PF01965"/>
    </source>
</evidence>
<accession>A6GJS8</accession>
<dbReference type="EMBL" id="ABCS01000166">
    <property type="protein sequence ID" value="EDM73881.1"/>
    <property type="molecule type" value="Genomic_DNA"/>
</dbReference>
<comment type="caution">
    <text evidence="2">The sequence shown here is derived from an EMBL/GenBank/DDBJ whole genome shotgun (WGS) entry which is preliminary data.</text>
</comment>
<protein>
    <submittedName>
        <fullName evidence="2">ThiJ/PfpI</fullName>
    </submittedName>
</protein>